<feature type="region of interest" description="Disordered" evidence="1">
    <location>
        <begin position="1"/>
        <end position="54"/>
    </location>
</feature>
<reference evidence="2 3" key="1">
    <citation type="submission" date="2019-05" db="EMBL/GenBank/DDBJ databases">
        <title>Another draft genome of Portunus trituberculatus and its Hox gene families provides insights of decapod evolution.</title>
        <authorList>
            <person name="Jeong J.-H."/>
            <person name="Song I."/>
            <person name="Kim S."/>
            <person name="Choi T."/>
            <person name="Kim D."/>
            <person name="Ryu S."/>
            <person name="Kim W."/>
        </authorList>
    </citation>
    <scope>NUCLEOTIDE SEQUENCE [LARGE SCALE GENOMIC DNA]</scope>
    <source>
        <tissue evidence="2">Muscle</tissue>
    </source>
</reference>
<sequence>MKNTNEKSGGKKENTNEESRGEVETSGGEVEISGGSGSEETTRGVQMRRTKGGAGLVDALVPELRRELRRYRGG</sequence>
<organism evidence="2 3">
    <name type="scientific">Portunus trituberculatus</name>
    <name type="common">Swimming crab</name>
    <name type="synonym">Neptunus trituberculatus</name>
    <dbReference type="NCBI Taxonomy" id="210409"/>
    <lineage>
        <taxon>Eukaryota</taxon>
        <taxon>Metazoa</taxon>
        <taxon>Ecdysozoa</taxon>
        <taxon>Arthropoda</taxon>
        <taxon>Crustacea</taxon>
        <taxon>Multicrustacea</taxon>
        <taxon>Malacostraca</taxon>
        <taxon>Eumalacostraca</taxon>
        <taxon>Eucarida</taxon>
        <taxon>Decapoda</taxon>
        <taxon>Pleocyemata</taxon>
        <taxon>Brachyura</taxon>
        <taxon>Eubrachyura</taxon>
        <taxon>Portunoidea</taxon>
        <taxon>Portunidae</taxon>
        <taxon>Portuninae</taxon>
        <taxon>Portunus</taxon>
    </lineage>
</organism>
<feature type="compositionally biased region" description="Basic and acidic residues" evidence="1">
    <location>
        <begin position="1"/>
        <end position="23"/>
    </location>
</feature>
<dbReference type="Proteomes" id="UP000324222">
    <property type="component" value="Unassembled WGS sequence"/>
</dbReference>
<feature type="compositionally biased region" description="Low complexity" evidence="1">
    <location>
        <begin position="24"/>
        <end position="33"/>
    </location>
</feature>
<name>A0A5B7HTY2_PORTR</name>
<evidence type="ECO:0000313" key="3">
    <source>
        <dbReference type="Proteomes" id="UP000324222"/>
    </source>
</evidence>
<dbReference type="AlphaFoldDB" id="A0A5B7HTY2"/>
<evidence type="ECO:0000256" key="1">
    <source>
        <dbReference type="SAM" id="MobiDB-lite"/>
    </source>
</evidence>
<dbReference type="EMBL" id="VSRR010042237">
    <property type="protein sequence ID" value="MPC75950.1"/>
    <property type="molecule type" value="Genomic_DNA"/>
</dbReference>
<accession>A0A5B7HTY2</accession>
<proteinExistence type="predicted"/>
<gene>
    <name evidence="2" type="ORF">E2C01_070351</name>
</gene>
<keyword evidence="3" id="KW-1185">Reference proteome</keyword>
<comment type="caution">
    <text evidence="2">The sequence shown here is derived from an EMBL/GenBank/DDBJ whole genome shotgun (WGS) entry which is preliminary data.</text>
</comment>
<evidence type="ECO:0000313" key="2">
    <source>
        <dbReference type="EMBL" id="MPC75950.1"/>
    </source>
</evidence>
<protein>
    <submittedName>
        <fullName evidence="2">Uncharacterized protein</fullName>
    </submittedName>
</protein>